<proteinExistence type="predicted"/>
<gene>
    <name evidence="1" type="ORF">KSP39_PZI008317</name>
</gene>
<organism evidence="1 2">
    <name type="scientific">Platanthera zijinensis</name>
    <dbReference type="NCBI Taxonomy" id="2320716"/>
    <lineage>
        <taxon>Eukaryota</taxon>
        <taxon>Viridiplantae</taxon>
        <taxon>Streptophyta</taxon>
        <taxon>Embryophyta</taxon>
        <taxon>Tracheophyta</taxon>
        <taxon>Spermatophyta</taxon>
        <taxon>Magnoliopsida</taxon>
        <taxon>Liliopsida</taxon>
        <taxon>Asparagales</taxon>
        <taxon>Orchidaceae</taxon>
        <taxon>Orchidoideae</taxon>
        <taxon>Orchideae</taxon>
        <taxon>Orchidinae</taxon>
        <taxon>Platanthera</taxon>
    </lineage>
</organism>
<reference evidence="1 2" key="1">
    <citation type="journal article" date="2022" name="Nat. Plants">
        <title>Genomes of leafy and leafless Platanthera orchids illuminate the evolution of mycoheterotrophy.</title>
        <authorList>
            <person name="Li M.H."/>
            <person name="Liu K.W."/>
            <person name="Li Z."/>
            <person name="Lu H.C."/>
            <person name="Ye Q.L."/>
            <person name="Zhang D."/>
            <person name="Wang J.Y."/>
            <person name="Li Y.F."/>
            <person name="Zhong Z.M."/>
            <person name="Liu X."/>
            <person name="Yu X."/>
            <person name="Liu D.K."/>
            <person name="Tu X.D."/>
            <person name="Liu B."/>
            <person name="Hao Y."/>
            <person name="Liao X.Y."/>
            <person name="Jiang Y.T."/>
            <person name="Sun W.H."/>
            <person name="Chen J."/>
            <person name="Chen Y.Q."/>
            <person name="Ai Y."/>
            <person name="Zhai J.W."/>
            <person name="Wu S.S."/>
            <person name="Zhou Z."/>
            <person name="Hsiao Y.Y."/>
            <person name="Wu W.L."/>
            <person name="Chen Y.Y."/>
            <person name="Lin Y.F."/>
            <person name="Hsu J.L."/>
            <person name="Li C.Y."/>
            <person name="Wang Z.W."/>
            <person name="Zhao X."/>
            <person name="Zhong W.Y."/>
            <person name="Ma X.K."/>
            <person name="Ma L."/>
            <person name="Huang J."/>
            <person name="Chen G.Z."/>
            <person name="Huang M.Z."/>
            <person name="Huang L."/>
            <person name="Peng D.H."/>
            <person name="Luo Y.B."/>
            <person name="Zou S.Q."/>
            <person name="Chen S.P."/>
            <person name="Lan S."/>
            <person name="Tsai W.C."/>
            <person name="Van de Peer Y."/>
            <person name="Liu Z.J."/>
        </authorList>
    </citation>
    <scope>NUCLEOTIDE SEQUENCE [LARGE SCALE GENOMIC DNA]</scope>
    <source>
        <strain evidence="1">Lor287</strain>
    </source>
</reference>
<evidence type="ECO:0000313" key="1">
    <source>
        <dbReference type="EMBL" id="KAK8944563.1"/>
    </source>
</evidence>
<dbReference type="Proteomes" id="UP001418222">
    <property type="component" value="Unassembled WGS sequence"/>
</dbReference>
<evidence type="ECO:0000313" key="2">
    <source>
        <dbReference type="Proteomes" id="UP001418222"/>
    </source>
</evidence>
<protein>
    <submittedName>
        <fullName evidence="1">Uncharacterized protein</fullName>
    </submittedName>
</protein>
<sequence>MAYLLENKEWTGGGQRRTAKILASTDPTKLPRKNDLGFWMSSVRPQSIPDVDA</sequence>
<dbReference type="EMBL" id="JBBWWQ010000006">
    <property type="protein sequence ID" value="KAK8944563.1"/>
    <property type="molecule type" value="Genomic_DNA"/>
</dbReference>
<name>A0AAP0BMD6_9ASPA</name>
<keyword evidence="2" id="KW-1185">Reference proteome</keyword>
<dbReference type="AlphaFoldDB" id="A0AAP0BMD6"/>
<comment type="caution">
    <text evidence="1">The sequence shown here is derived from an EMBL/GenBank/DDBJ whole genome shotgun (WGS) entry which is preliminary data.</text>
</comment>
<accession>A0AAP0BMD6</accession>